<dbReference type="SMART" id="SM00614">
    <property type="entry name" value="ZnF_BED"/>
    <property type="match status" value="1"/>
</dbReference>
<dbReference type="PROSITE" id="PS50808">
    <property type="entry name" value="ZF_BED"/>
    <property type="match status" value="1"/>
</dbReference>
<dbReference type="SUPFAM" id="SSF57667">
    <property type="entry name" value="beta-beta-alpha zinc fingers"/>
    <property type="match status" value="1"/>
</dbReference>
<dbReference type="SUPFAM" id="SSF140996">
    <property type="entry name" value="Hermes dimerisation domain"/>
    <property type="match status" value="1"/>
</dbReference>
<dbReference type="PANTHER" id="PTHR34396">
    <property type="entry name" value="OS03G0264950 PROTEIN-RELATED"/>
    <property type="match status" value="1"/>
</dbReference>
<keyword evidence="8" id="KW-1185">Reference proteome</keyword>
<feature type="compositionally biased region" description="Polar residues" evidence="5">
    <location>
        <begin position="93"/>
        <end position="104"/>
    </location>
</feature>
<reference evidence="7 8" key="1">
    <citation type="submission" date="2023-01" db="EMBL/GenBank/DDBJ databases">
        <authorList>
            <person name="Whitehead M."/>
        </authorList>
    </citation>
    <scope>NUCLEOTIDE SEQUENCE [LARGE SCALE GENOMIC DNA]</scope>
</reference>
<evidence type="ECO:0000259" key="6">
    <source>
        <dbReference type="PROSITE" id="PS50808"/>
    </source>
</evidence>
<dbReference type="GO" id="GO:1990837">
    <property type="term" value="F:sequence-specific double-stranded DNA binding"/>
    <property type="evidence" value="ECO:0007669"/>
    <property type="project" value="TreeGrafter"/>
</dbReference>
<sequence>MAPHRSKTSEIWNHFTESAYQKAKCGYCSVILSTSGGSLNNLKRHLKLKHCTIPFNSSERRPVEEMTDELIMPEPSGSGTTSNSSGTEIIPGPSTTESFSRPRQSAISSYFNKTRPLDVNHQKRIDQQLTKMIVKGYYPFDIVEDQELKQF</sequence>
<evidence type="ECO:0000256" key="1">
    <source>
        <dbReference type="ARBA" id="ARBA00022723"/>
    </source>
</evidence>
<name>A0AAV0Y8M9_9HEMI</name>
<feature type="domain" description="BED-type" evidence="6">
    <location>
        <begin position="6"/>
        <end position="57"/>
    </location>
</feature>
<evidence type="ECO:0000313" key="8">
    <source>
        <dbReference type="Proteomes" id="UP001160148"/>
    </source>
</evidence>
<organism evidence="7 8">
    <name type="scientific">Macrosiphum euphorbiae</name>
    <name type="common">potato aphid</name>
    <dbReference type="NCBI Taxonomy" id="13131"/>
    <lineage>
        <taxon>Eukaryota</taxon>
        <taxon>Metazoa</taxon>
        <taxon>Ecdysozoa</taxon>
        <taxon>Arthropoda</taxon>
        <taxon>Hexapoda</taxon>
        <taxon>Insecta</taxon>
        <taxon>Pterygota</taxon>
        <taxon>Neoptera</taxon>
        <taxon>Paraneoptera</taxon>
        <taxon>Hemiptera</taxon>
        <taxon>Sternorrhyncha</taxon>
        <taxon>Aphidomorpha</taxon>
        <taxon>Aphidoidea</taxon>
        <taxon>Aphididae</taxon>
        <taxon>Macrosiphini</taxon>
        <taxon>Macrosiphum</taxon>
    </lineage>
</organism>
<dbReference type="GO" id="GO:0005634">
    <property type="term" value="C:nucleus"/>
    <property type="evidence" value="ECO:0007669"/>
    <property type="project" value="TreeGrafter"/>
</dbReference>
<feature type="region of interest" description="Disordered" evidence="5">
    <location>
        <begin position="59"/>
        <end position="104"/>
    </location>
</feature>
<accession>A0AAV0Y8M9</accession>
<dbReference type="GO" id="GO:0008270">
    <property type="term" value="F:zinc ion binding"/>
    <property type="evidence" value="ECO:0007669"/>
    <property type="project" value="UniProtKB-KW"/>
</dbReference>
<dbReference type="InterPro" id="IPR036236">
    <property type="entry name" value="Znf_C2H2_sf"/>
</dbReference>
<evidence type="ECO:0000256" key="3">
    <source>
        <dbReference type="ARBA" id="ARBA00022833"/>
    </source>
</evidence>
<dbReference type="PANTHER" id="PTHR34396:SF25">
    <property type="entry name" value="BOUNDARY ELEMENT ASSOCIATED FACTOR"/>
    <property type="match status" value="1"/>
</dbReference>
<keyword evidence="3" id="KW-0862">Zinc</keyword>
<dbReference type="InterPro" id="IPR053031">
    <property type="entry name" value="Cuticle_assoc_protein"/>
</dbReference>
<gene>
    <name evidence="7" type="ORF">MEUPH1_LOCUS30575</name>
</gene>
<evidence type="ECO:0000313" key="7">
    <source>
        <dbReference type="EMBL" id="CAI6377294.1"/>
    </source>
</evidence>
<keyword evidence="2 4" id="KW-0863">Zinc-finger</keyword>
<dbReference type="GO" id="GO:0006357">
    <property type="term" value="P:regulation of transcription by RNA polymerase II"/>
    <property type="evidence" value="ECO:0007669"/>
    <property type="project" value="TreeGrafter"/>
</dbReference>
<proteinExistence type="predicted"/>
<dbReference type="InterPro" id="IPR003656">
    <property type="entry name" value="Znf_BED"/>
</dbReference>
<keyword evidence="1" id="KW-0479">Metal-binding</keyword>
<evidence type="ECO:0000256" key="4">
    <source>
        <dbReference type="PROSITE-ProRule" id="PRU00027"/>
    </source>
</evidence>
<protein>
    <recommendedName>
        <fullName evidence="6">BED-type domain-containing protein</fullName>
    </recommendedName>
</protein>
<dbReference type="Pfam" id="PF02892">
    <property type="entry name" value="zf-BED"/>
    <property type="match status" value="1"/>
</dbReference>
<feature type="compositionally biased region" description="Low complexity" evidence="5">
    <location>
        <begin position="76"/>
        <end position="87"/>
    </location>
</feature>
<evidence type="ECO:0000256" key="2">
    <source>
        <dbReference type="ARBA" id="ARBA00022771"/>
    </source>
</evidence>
<comment type="caution">
    <text evidence="7">The sequence shown here is derived from an EMBL/GenBank/DDBJ whole genome shotgun (WGS) entry which is preliminary data.</text>
</comment>
<dbReference type="Proteomes" id="UP001160148">
    <property type="component" value="Unassembled WGS sequence"/>
</dbReference>
<dbReference type="AlphaFoldDB" id="A0AAV0Y8M9"/>
<evidence type="ECO:0000256" key="5">
    <source>
        <dbReference type="SAM" id="MobiDB-lite"/>
    </source>
</evidence>
<dbReference type="EMBL" id="CARXXK010001694">
    <property type="protein sequence ID" value="CAI6377294.1"/>
    <property type="molecule type" value="Genomic_DNA"/>
</dbReference>